<protein>
    <submittedName>
        <fullName evidence="1">Uncharacterized protein</fullName>
    </submittedName>
</protein>
<dbReference type="EMBL" id="FNZE01000009">
    <property type="protein sequence ID" value="SEJ48420.1"/>
    <property type="molecule type" value="Genomic_DNA"/>
</dbReference>
<dbReference type="RefSeq" id="WP_090311487.1">
    <property type="nucleotide sequence ID" value="NZ_FNZE01000009.1"/>
</dbReference>
<organism evidence="1 2">
    <name type="scientific">Pseudomonas linyingensis</name>
    <dbReference type="NCBI Taxonomy" id="915471"/>
    <lineage>
        <taxon>Bacteria</taxon>
        <taxon>Pseudomonadati</taxon>
        <taxon>Pseudomonadota</taxon>
        <taxon>Gammaproteobacteria</taxon>
        <taxon>Pseudomonadales</taxon>
        <taxon>Pseudomonadaceae</taxon>
        <taxon>Pseudomonas</taxon>
    </lineage>
</organism>
<dbReference type="STRING" id="915471.SAMN05216201_109166"/>
<keyword evidence="2" id="KW-1185">Reference proteome</keyword>
<dbReference type="OrthoDB" id="6168720at2"/>
<name>A0A1H6ZFU7_9PSED</name>
<dbReference type="AlphaFoldDB" id="A0A1H6ZFU7"/>
<proteinExistence type="predicted"/>
<sequence>MKWKLTCRDAGDGSGDVILELPDDLLQAAGLAKGDTLELDPDPDDSSAIRLMKVVRCDVCDASTAETGHGVLQAQWRDGERERMQLCRSCFGYAMATLKHAHWVNHMFDDDPDPGQED</sequence>
<evidence type="ECO:0000313" key="2">
    <source>
        <dbReference type="Proteomes" id="UP000242930"/>
    </source>
</evidence>
<accession>A0A1H6ZFU7</accession>
<evidence type="ECO:0000313" key="1">
    <source>
        <dbReference type="EMBL" id="SEJ48420.1"/>
    </source>
</evidence>
<dbReference type="Proteomes" id="UP000242930">
    <property type="component" value="Unassembled WGS sequence"/>
</dbReference>
<gene>
    <name evidence="1" type="ORF">SAMN05216201_109166</name>
</gene>
<reference evidence="2" key="1">
    <citation type="submission" date="2016-10" db="EMBL/GenBank/DDBJ databases">
        <authorList>
            <person name="Varghese N."/>
            <person name="Submissions S."/>
        </authorList>
    </citation>
    <scope>NUCLEOTIDE SEQUENCE [LARGE SCALE GENOMIC DNA]</scope>
    <source>
        <strain evidence="2">LMG 25967</strain>
    </source>
</reference>